<accession>A0A2I1DPR6</accession>
<dbReference type="EMBL" id="MXAV01000006">
    <property type="protein sequence ID" value="PKY11829.1"/>
    <property type="molecule type" value="Genomic_DNA"/>
</dbReference>
<comment type="caution">
    <text evidence="1">The sequence shown here is derived from an EMBL/GenBank/DDBJ whole genome shotgun (WGS) entry which is preliminary data.</text>
</comment>
<protein>
    <submittedName>
        <fullName evidence="1">Uncharacterized protein</fullName>
    </submittedName>
</protein>
<sequence>MAADRSDPRGWFRLAHLGKRVGASCHAALLSGVFSRSLQGSPGLADEPSIVGRHLFRDVLGILAVRLRNPKRMYLCERGSRCSAVGLYRFCARSVSGLPAVRHGVHILLRVAVWGALGMGLTACAELQHGLEAAAGGDAGKTGAITKSADIQFVGYRPQPRLGNSWQGSVGKRGLARVIVQKNPAVVLSPEPNLLWLQAYPHGYPSKPSPSVHMPASAHKQKINAHPFQIPKAWFAEGGKRQVKTATAKRNPWQCKPTTLLCGKKGTDYWACKKNGQKGGSH</sequence>
<dbReference type="AlphaFoldDB" id="A0A2I1DPR6"/>
<name>A0A2I1DPR6_9PROT</name>
<keyword evidence="2" id="KW-1185">Reference proteome</keyword>
<gene>
    <name evidence="1" type="ORF">B1757_02390</name>
</gene>
<dbReference type="InParanoid" id="A0A2I1DPR6"/>
<evidence type="ECO:0000313" key="2">
    <source>
        <dbReference type="Proteomes" id="UP000234329"/>
    </source>
</evidence>
<dbReference type="Proteomes" id="UP000234329">
    <property type="component" value="Unassembled WGS sequence"/>
</dbReference>
<reference evidence="1 2" key="1">
    <citation type="submission" date="2017-03" db="EMBL/GenBank/DDBJ databases">
        <title>Draft genime sequence of the acidophilic sulfur-oxidizing bacterium Acidithiobacillus sp. SH, isolated from seawater.</title>
        <authorList>
            <person name="Sharmin S."/>
            <person name="Tokuhisa M."/>
            <person name="Kanao T."/>
            <person name="Kamimura K."/>
        </authorList>
    </citation>
    <scope>NUCLEOTIDE SEQUENCE [LARGE SCALE GENOMIC DNA]</scope>
    <source>
        <strain evidence="1 2">SH</strain>
    </source>
</reference>
<evidence type="ECO:0000313" key="1">
    <source>
        <dbReference type="EMBL" id="PKY11829.1"/>
    </source>
</evidence>
<proteinExistence type="predicted"/>
<organism evidence="1 2">
    <name type="scientific">Acidithiobacillus marinus</name>
    <dbReference type="NCBI Taxonomy" id="187490"/>
    <lineage>
        <taxon>Bacteria</taxon>
        <taxon>Pseudomonadati</taxon>
        <taxon>Pseudomonadota</taxon>
        <taxon>Acidithiobacillia</taxon>
        <taxon>Acidithiobacillales</taxon>
        <taxon>Acidithiobacillaceae</taxon>
        <taxon>Acidithiobacillus</taxon>
    </lineage>
</organism>